<keyword evidence="7" id="KW-1185">Reference proteome</keyword>
<dbReference type="InterPro" id="IPR046341">
    <property type="entry name" value="SET_dom_sf"/>
</dbReference>
<dbReference type="Pfam" id="PF21549">
    <property type="entry name" value="PRDM2_PR"/>
    <property type="match status" value="1"/>
</dbReference>
<evidence type="ECO:0000313" key="7">
    <source>
        <dbReference type="Proteomes" id="UP000639338"/>
    </source>
</evidence>
<feature type="domain" description="C2H2-type" evidence="5">
    <location>
        <begin position="421"/>
        <end position="448"/>
    </location>
</feature>
<feature type="region of interest" description="Disordered" evidence="4">
    <location>
        <begin position="222"/>
        <end position="249"/>
    </location>
</feature>
<keyword evidence="1" id="KW-0805">Transcription regulation</keyword>
<dbReference type="SUPFAM" id="SSF57667">
    <property type="entry name" value="beta-beta-alpha zinc fingers"/>
    <property type="match status" value="2"/>
</dbReference>
<dbReference type="PROSITE" id="PS50157">
    <property type="entry name" value="ZINC_FINGER_C2H2_2"/>
    <property type="match status" value="3"/>
</dbReference>
<dbReference type="InterPro" id="IPR050331">
    <property type="entry name" value="Zinc_finger"/>
</dbReference>
<evidence type="ECO:0000256" key="3">
    <source>
        <dbReference type="PROSITE-ProRule" id="PRU00042"/>
    </source>
</evidence>
<keyword evidence="3" id="KW-0862">Zinc</keyword>
<dbReference type="InterPro" id="IPR001214">
    <property type="entry name" value="SET_dom"/>
</dbReference>
<dbReference type="OrthoDB" id="9998363at2759"/>
<dbReference type="InterPro" id="IPR013087">
    <property type="entry name" value="Znf_C2H2_type"/>
</dbReference>
<sequence length="496" mass="56599">MVIVHPSYLDNRASLIKMQSILNFNELSCCNVKNKLTVCAASVINENSTTEIVNVHRIAENNTMLLQNAEIAESNGRMVCTGGQVNPTCWIKHVQISSDCQTTNVQLVHDNRGVYLQALRTIKPGEILFMWFSDTILNMMEIPGYLNPFNIIDKNRYQCGTCKSIMEYPNTLKIHIGLNCDSLPLNNLWKKMSNNFNSSLNLSRTLTTFKFELKPSTIRLTPTLSPKNHHDKTRQYTLSPLSSSSSSSLDTSTLNQWNRLSPLSHDEINHQSSAFKLYNKKNKAYKNDNLLTSRNNLSPNYLSDNSSPYKRENLSPYSTTGVYHVQPDYHQNDVVISSQKIIPINYHYQQQQQQQQQHQNICNLLPSGPVVDDAHAAHIETIFSNIGKSGDGHRCVYCGKIYSRKYGLKIHLRTHTGFKPLKCKYCLRPFGDPSNLNKHMRLHAEDTNAPYKCDICGKGQIRRRDLERHMKAQHDQLNNSAGNETEFYESEVEIDV</sequence>
<feature type="domain" description="C2H2-type" evidence="5">
    <location>
        <begin position="393"/>
        <end position="420"/>
    </location>
</feature>
<keyword evidence="3" id="KW-0863">Zinc-finger</keyword>
<comment type="caution">
    <text evidence="6">The sequence shown here is derived from an EMBL/GenBank/DDBJ whole genome shotgun (WGS) entry which is preliminary data.</text>
</comment>
<feature type="domain" description="C2H2-type" evidence="5">
    <location>
        <begin position="451"/>
        <end position="479"/>
    </location>
</feature>
<feature type="compositionally biased region" description="Low complexity" evidence="4">
    <location>
        <begin position="237"/>
        <end position="249"/>
    </location>
</feature>
<dbReference type="GO" id="GO:0005634">
    <property type="term" value="C:nucleus"/>
    <property type="evidence" value="ECO:0007669"/>
    <property type="project" value="TreeGrafter"/>
</dbReference>
<dbReference type="GO" id="GO:0008276">
    <property type="term" value="F:protein methyltransferase activity"/>
    <property type="evidence" value="ECO:0007669"/>
    <property type="project" value="UniProtKB-ARBA"/>
</dbReference>
<evidence type="ECO:0000256" key="2">
    <source>
        <dbReference type="ARBA" id="ARBA00023163"/>
    </source>
</evidence>
<dbReference type="AlphaFoldDB" id="A0A835CSZ0"/>
<dbReference type="FunFam" id="3.30.160.60:FF:000616">
    <property type="entry name" value="PR domain zinc finger protein 13"/>
    <property type="match status" value="1"/>
</dbReference>
<dbReference type="PANTHER" id="PTHR16515">
    <property type="entry name" value="PR DOMAIN ZINC FINGER PROTEIN"/>
    <property type="match status" value="1"/>
</dbReference>
<feature type="region of interest" description="Disordered" evidence="4">
    <location>
        <begin position="290"/>
        <end position="310"/>
    </location>
</feature>
<dbReference type="PROSITE" id="PS00028">
    <property type="entry name" value="ZINC_FINGER_C2H2_1"/>
    <property type="match status" value="2"/>
</dbReference>
<gene>
    <name evidence="6" type="ORF">HCN44_003946</name>
</gene>
<feature type="compositionally biased region" description="Polar residues" evidence="4">
    <location>
        <begin position="292"/>
        <end position="308"/>
    </location>
</feature>
<dbReference type="GO" id="GO:0008757">
    <property type="term" value="F:S-adenosylmethionine-dependent methyltransferase activity"/>
    <property type="evidence" value="ECO:0007669"/>
    <property type="project" value="UniProtKB-ARBA"/>
</dbReference>
<dbReference type="InterPro" id="IPR036236">
    <property type="entry name" value="Znf_C2H2_sf"/>
</dbReference>
<protein>
    <recommendedName>
        <fullName evidence="5">C2H2-type domain-containing protein</fullName>
    </recommendedName>
</protein>
<keyword evidence="2" id="KW-0804">Transcription</keyword>
<dbReference type="Proteomes" id="UP000639338">
    <property type="component" value="Unassembled WGS sequence"/>
</dbReference>
<dbReference type="GO" id="GO:0008270">
    <property type="term" value="F:zinc ion binding"/>
    <property type="evidence" value="ECO:0007669"/>
    <property type="project" value="UniProtKB-KW"/>
</dbReference>
<dbReference type="SMART" id="SM00355">
    <property type="entry name" value="ZnF_C2H2"/>
    <property type="match status" value="3"/>
</dbReference>
<evidence type="ECO:0000313" key="6">
    <source>
        <dbReference type="EMBL" id="KAF7994474.1"/>
    </source>
</evidence>
<dbReference type="Pfam" id="PF00096">
    <property type="entry name" value="zf-C2H2"/>
    <property type="match status" value="3"/>
</dbReference>
<accession>A0A835CSZ0</accession>
<dbReference type="PANTHER" id="PTHR16515:SF21">
    <property type="entry name" value="PR DOMAIN ZINC FINGER PROTEIN 13"/>
    <property type="match status" value="1"/>
</dbReference>
<organism evidence="6 7">
    <name type="scientific">Aphidius gifuensis</name>
    <name type="common">Parasitoid wasp</name>
    <dbReference type="NCBI Taxonomy" id="684658"/>
    <lineage>
        <taxon>Eukaryota</taxon>
        <taxon>Metazoa</taxon>
        <taxon>Ecdysozoa</taxon>
        <taxon>Arthropoda</taxon>
        <taxon>Hexapoda</taxon>
        <taxon>Insecta</taxon>
        <taxon>Pterygota</taxon>
        <taxon>Neoptera</taxon>
        <taxon>Endopterygota</taxon>
        <taxon>Hymenoptera</taxon>
        <taxon>Apocrita</taxon>
        <taxon>Ichneumonoidea</taxon>
        <taxon>Braconidae</taxon>
        <taxon>Aphidiinae</taxon>
        <taxon>Aphidius</taxon>
    </lineage>
</organism>
<keyword evidence="3" id="KW-0479">Metal-binding</keyword>
<dbReference type="Gene3D" id="3.30.160.60">
    <property type="entry name" value="Classic Zinc Finger"/>
    <property type="match status" value="3"/>
</dbReference>
<dbReference type="GO" id="GO:0008170">
    <property type="term" value="F:N-methyltransferase activity"/>
    <property type="evidence" value="ECO:0007669"/>
    <property type="project" value="UniProtKB-ARBA"/>
</dbReference>
<evidence type="ECO:0000259" key="5">
    <source>
        <dbReference type="PROSITE" id="PS50157"/>
    </source>
</evidence>
<name>A0A835CSZ0_APHGI</name>
<evidence type="ECO:0000256" key="4">
    <source>
        <dbReference type="SAM" id="MobiDB-lite"/>
    </source>
</evidence>
<dbReference type="GO" id="GO:0010468">
    <property type="term" value="P:regulation of gene expression"/>
    <property type="evidence" value="ECO:0007669"/>
    <property type="project" value="TreeGrafter"/>
</dbReference>
<proteinExistence type="predicted"/>
<dbReference type="Gene3D" id="2.170.270.10">
    <property type="entry name" value="SET domain"/>
    <property type="match status" value="1"/>
</dbReference>
<evidence type="ECO:0000256" key="1">
    <source>
        <dbReference type="ARBA" id="ARBA00023015"/>
    </source>
</evidence>
<reference evidence="6 7" key="1">
    <citation type="submission" date="2020-08" db="EMBL/GenBank/DDBJ databases">
        <title>Aphidius gifuensis genome sequencing and assembly.</title>
        <authorList>
            <person name="Du Z."/>
        </authorList>
    </citation>
    <scope>NUCLEOTIDE SEQUENCE [LARGE SCALE GENOMIC DNA]</scope>
    <source>
        <strain evidence="6">YNYX2018</strain>
        <tissue evidence="6">Adults</tissue>
    </source>
</reference>
<dbReference type="EMBL" id="JACMRX010000002">
    <property type="protein sequence ID" value="KAF7994474.1"/>
    <property type="molecule type" value="Genomic_DNA"/>
</dbReference>